<protein>
    <submittedName>
        <fullName evidence="1">Uncharacterized protein</fullName>
    </submittedName>
</protein>
<evidence type="ECO:0000313" key="2">
    <source>
        <dbReference type="Proteomes" id="UP001519460"/>
    </source>
</evidence>
<dbReference type="AlphaFoldDB" id="A0ABD0LSE0"/>
<feature type="non-terminal residue" evidence="1">
    <location>
        <position position="1"/>
    </location>
</feature>
<gene>
    <name evidence="1" type="ORF">BaRGS_00006422</name>
</gene>
<accession>A0ABD0LSE0</accession>
<name>A0ABD0LSE0_9CAEN</name>
<evidence type="ECO:0000313" key="1">
    <source>
        <dbReference type="EMBL" id="KAK7502469.1"/>
    </source>
</evidence>
<proteinExistence type="predicted"/>
<reference evidence="1 2" key="1">
    <citation type="journal article" date="2023" name="Sci. Data">
        <title>Genome assembly of the Korean intertidal mud-creeper Batillaria attramentaria.</title>
        <authorList>
            <person name="Patra A.K."/>
            <person name="Ho P.T."/>
            <person name="Jun S."/>
            <person name="Lee S.J."/>
            <person name="Kim Y."/>
            <person name="Won Y.J."/>
        </authorList>
    </citation>
    <scope>NUCLEOTIDE SEQUENCE [LARGE SCALE GENOMIC DNA]</scope>
    <source>
        <strain evidence="1">Wonlab-2016</strain>
    </source>
</reference>
<comment type="caution">
    <text evidence="1">The sequence shown here is derived from an EMBL/GenBank/DDBJ whole genome shotgun (WGS) entry which is preliminary data.</text>
</comment>
<sequence length="257" mass="28517">MFWPGPEDSHEAEEALQSVSARREATIRRHSARPDKLQWAINIQPLAHAKLDEVVVTCNAASSSANQMRDEAIEFSTPHTPTIALCRCRTKDSLCLSPGVAEDQKGKTLLSKTYVFSVKPLSLRMASHRLSPPPEAGKTCQVVEAVTADVQRVIFPYRRNRNVRVQHACRLTPPPLHSGHRAVAISSRHTSNVSELIAANMRNLPESTGNRNLGYPDDAAIRHVFSMVSRDKHAIVTDVAILQRFCCEAPMTQRVLT</sequence>
<dbReference type="Proteomes" id="UP001519460">
    <property type="component" value="Unassembled WGS sequence"/>
</dbReference>
<organism evidence="1 2">
    <name type="scientific">Batillaria attramentaria</name>
    <dbReference type="NCBI Taxonomy" id="370345"/>
    <lineage>
        <taxon>Eukaryota</taxon>
        <taxon>Metazoa</taxon>
        <taxon>Spiralia</taxon>
        <taxon>Lophotrochozoa</taxon>
        <taxon>Mollusca</taxon>
        <taxon>Gastropoda</taxon>
        <taxon>Caenogastropoda</taxon>
        <taxon>Sorbeoconcha</taxon>
        <taxon>Cerithioidea</taxon>
        <taxon>Batillariidae</taxon>
        <taxon>Batillaria</taxon>
    </lineage>
</organism>
<dbReference type="EMBL" id="JACVVK020000026">
    <property type="protein sequence ID" value="KAK7502469.1"/>
    <property type="molecule type" value="Genomic_DNA"/>
</dbReference>
<keyword evidence="2" id="KW-1185">Reference proteome</keyword>